<keyword evidence="1" id="KW-0732">Signal</keyword>
<sequence>MKKAVMLPLVAAISGAMVGCGGGGGGEDAPPSPSLTYYTFNFLKPVEVNYNPSSSCRVYDIYEDNSGATPVTKATNYVSIGTSLDALVKAIYSDSNGNQYGTAVSSSKGSLRIALENIPDDGFVTIQEQYGNQIFAQSFSKEVLTADASMRSVELSVLNPVVQGSCVTGGNDSPRTISNLSYDNDESATGNPNFQFYFDSQLDTKTSTNNSLASIEGLSGESTMISQYRTTDRSELFQYGFNGWNNNVMQFAGTSSIAYATNSQIVSSKIELNAIHNNFMYELAELPLNGTQANYYHPEKRLGESWTYNISGSIAVSGWEASYQDVIGTTWSISIDDESLFMSNNANNAKPSVSDEVVDVRPSIAVDSEKGLQRTAYEQGHNGYVVKHAVYTHISPTVRVPQLDLSDFSNSVADSLRITSTSHISQSYLFTEKDKDMPLADFMTAFRHGGSGNVDKDNMSIVKSLQDLRYSVNNIAQTRSFYLHRYDN</sequence>
<dbReference type="PROSITE" id="PS51257">
    <property type="entry name" value="PROKAR_LIPOPROTEIN"/>
    <property type="match status" value="1"/>
</dbReference>
<organism evidence="2 3">
    <name type="scientific">Vibrio mediterranei</name>
    <dbReference type="NCBI Taxonomy" id="689"/>
    <lineage>
        <taxon>Bacteria</taxon>
        <taxon>Pseudomonadati</taxon>
        <taxon>Pseudomonadota</taxon>
        <taxon>Gammaproteobacteria</taxon>
        <taxon>Vibrionales</taxon>
        <taxon>Vibrionaceae</taxon>
        <taxon>Vibrio</taxon>
    </lineage>
</organism>
<protein>
    <recommendedName>
        <fullName evidence="4">Flagellar sheath protein A</fullName>
    </recommendedName>
</protein>
<dbReference type="AlphaFoldDB" id="A0AAN1KNG1"/>
<accession>A0AAN1KNG1</accession>
<name>A0AAN1KNG1_9VIBR</name>
<proteinExistence type="predicted"/>
<gene>
    <name evidence="2" type="ORF">BSZ05_12070</name>
</gene>
<evidence type="ECO:0000313" key="2">
    <source>
        <dbReference type="EMBL" id="ASI90450.1"/>
    </source>
</evidence>
<evidence type="ECO:0000313" key="3">
    <source>
        <dbReference type="Proteomes" id="UP000197092"/>
    </source>
</evidence>
<dbReference type="RefSeq" id="WP_088876986.1">
    <property type="nucleotide sequence ID" value="NZ_CP018308.1"/>
</dbReference>
<feature type="signal peptide" evidence="1">
    <location>
        <begin position="1"/>
        <end position="18"/>
    </location>
</feature>
<dbReference type="KEGG" id="vsh:BSZ05_12070"/>
<reference evidence="3" key="1">
    <citation type="submission" date="2016-12" db="EMBL/GenBank/DDBJ databases">
        <title>Comparative genomic analysis reveals the diversity, evolution, and environmental adaptation strategies of the genus Vibrio.</title>
        <authorList>
            <person name="Lin H."/>
            <person name="Wang X."/>
            <person name="Zhang X.-H."/>
        </authorList>
    </citation>
    <scope>NUCLEOTIDE SEQUENCE [LARGE SCALE GENOMIC DNA]</scope>
    <source>
        <strain evidence="3">QT6D1</strain>
    </source>
</reference>
<evidence type="ECO:0000256" key="1">
    <source>
        <dbReference type="SAM" id="SignalP"/>
    </source>
</evidence>
<feature type="chain" id="PRO_5042980911" description="Flagellar sheath protein A" evidence="1">
    <location>
        <begin position="19"/>
        <end position="488"/>
    </location>
</feature>
<dbReference type="Proteomes" id="UP000197092">
    <property type="component" value="Chromosome 1"/>
</dbReference>
<dbReference type="EMBL" id="CP018308">
    <property type="protein sequence ID" value="ASI90450.1"/>
    <property type="molecule type" value="Genomic_DNA"/>
</dbReference>
<evidence type="ECO:0008006" key="4">
    <source>
        <dbReference type="Google" id="ProtNLM"/>
    </source>
</evidence>